<dbReference type="AlphaFoldDB" id="A0AAN9AQ78"/>
<gene>
    <name evidence="3" type="ORF">V1264_008858</name>
</gene>
<dbReference type="InterPro" id="IPR029063">
    <property type="entry name" value="SAM-dependent_MTases_sf"/>
</dbReference>
<dbReference type="GO" id="GO:0046872">
    <property type="term" value="F:metal ion binding"/>
    <property type="evidence" value="ECO:0007669"/>
    <property type="project" value="UniProtKB-KW"/>
</dbReference>
<proteinExistence type="predicted"/>
<keyword evidence="2" id="KW-0460">Magnesium</keyword>
<dbReference type="SUPFAM" id="SSF53335">
    <property type="entry name" value="S-adenosyl-L-methionine-dependent methyltransferases"/>
    <property type="match status" value="1"/>
</dbReference>
<evidence type="ECO:0000256" key="2">
    <source>
        <dbReference type="ARBA" id="ARBA00022842"/>
    </source>
</evidence>
<organism evidence="3 4">
    <name type="scientific">Littorina saxatilis</name>
    <dbReference type="NCBI Taxonomy" id="31220"/>
    <lineage>
        <taxon>Eukaryota</taxon>
        <taxon>Metazoa</taxon>
        <taxon>Spiralia</taxon>
        <taxon>Lophotrochozoa</taxon>
        <taxon>Mollusca</taxon>
        <taxon>Gastropoda</taxon>
        <taxon>Caenogastropoda</taxon>
        <taxon>Littorinimorpha</taxon>
        <taxon>Littorinoidea</taxon>
        <taxon>Littorinidae</taxon>
        <taxon>Littorina</taxon>
    </lineage>
</organism>
<comment type="caution">
    <text evidence="3">The sequence shown here is derived from an EMBL/GenBank/DDBJ whole genome shotgun (WGS) entry which is preliminary data.</text>
</comment>
<evidence type="ECO:0000256" key="1">
    <source>
        <dbReference type="ARBA" id="ARBA00022723"/>
    </source>
</evidence>
<keyword evidence="1" id="KW-0479">Metal-binding</keyword>
<name>A0AAN9AQ78_9CAEN</name>
<dbReference type="PANTHER" id="PTHR31009">
    <property type="entry name" value="S-ADENOSYL-L-METHIONINE:CARBOXYL METHYLTRANSFERASE FAMILY PROTEIN"/>
    <property type="match status" value="1"/>
</dbReference>
<reference evidence="3 4" key="1">
    <citation type="submission" date="2024-02" db="EMBL/GenBank/DDBJ databases">
        <title>Chromosome-scale genome assembly of the rough periwinkle Littorina saxatilis.</title>
        <authorList>
            <person name="De Jode A."/>
            <person name="Faria R."/>
            <person name="Formenti G."/>
            <person name="Sims Y."/>
            <person name="Smith T.P."/>
            <person name="Tracey A."/>
            <person name="Wood J.M.D."/>
            <person name="Zagrodzka Z.B."/>
            <person name="Johannesson K."/>
            <person name="Butlin R.K."/>
            <person name="Leder E.H."/>
        </authorList>
    </citation>
    <scope>NUCLEOTIDE SEQUENCE [LARGE SCALE GENOMIC DNA]</scope>
    <source>
        <strain evidence="3">Snail1</strain>
        <tissue evidence="3">Muscle</tissue>
    </source>
</reference>
<sequence>MTSAKQTFGVTGDYGDRCGRHGIISLEILKPEILDAVDTMPLRSQDQVFTIGDYGAADGSATMPLIRDIIERVRKRQGELPVQVVYEDQAANDFNTLFKRVHGLIPVPRTYLQDFKDVYVTASGASFFEAVVPPASADVILSFHAAHYLSKPVTKFQDSIHRYPNATPQESRLVAAQAAEDWETFLLHRAKELRSGGILVVGLAADDSQNQVTGIRHWAQQPEEDMLNMWRRMRDDGKITQEEFVNTNMDRCTKYLDECTAPFKGSKPAVTKHGLQLESAKLVREPCLARLAWRKRLDEDGVDDRETWAKTIGEHHRCWASWNFIRALSDQRSSDEKEALVDELFSRIEKKVADTHPDDYMSDHLITFIVARKV</sequence>
<dbReference type="GO" id="GO:0008168">
    <property type="term" value="F:methyltransferase activity"/>
    <property type="evidence" value="ECO:0007669"/>
    <property type="project" value="InterPro"/>
</dbReference>
<dbReference type="Proteomes" id="UP001374579">
    <property type="component" value="Unassembled WGS sequence"/>
</dbReference>
<dbReference type="Pfam" id="PF03492">
    <property type="entry name" value="Methyltransf_7"/>
    <property type="match status" value="1"/>
</dbReference>
<dbReference type="EMBL" id="JBAMIC010000022">
    <property type="protein sequence ID" value="KAK7091132.1"/>
    <property type="molecule type" value="Genomic_DNA"/>
</dbReference>
<keyword evidence="4" id="KW-1185">Reference proteome</keyword>
<protein>
    <submittedName>
        <fullName evidence="3">Uncharacterized protein</fullName>
    </submittedName>
</protein>
<evidence type="ECO:0000313" key="3">
    <source>
        <dbReference type="EMBL" id="KAK7091132.1"/>
    </source>
</evidence>
<dbReference type="InterPro" id="IPR042086">
    <property type="entry name" value="MeTrfase_capping"/>
</dbReference>
<dbReference type="Gene3D" id="3.40.50.150">
    <property type="entry name" value="Vaccinia Virus protein VP39"/>
    <property type="match status" value="1"/>
</dbReference>
<dbReference type="InterPro" id="IPR005299">
    <property type="entry name" value="MeTrfase_7"/>
</dbReference>
<accession>A0AAN9AQ78</accession>
<dbReference type="Gene3D" id="1.10.1200.270">
    <property type="entry name" value="Methyltransferase, alpha-helical capping domain"/>
    <property type="match status" value="1"/>
</dbReference>
<evidence type="ECO:0000313" key="4">
    <source>
        <dbReference type="Proteomes" id="UP001374579"/>
    </source>
</evidence>